<dbReference type="GO" id="GO:0003677">
    <property type="term" value="F:DNA binding"/>
    <property type="evidence" value="ECO:0007669"/>
    <property type="project" value="UniProtKB-KW"/>
</dbReference>
<dbReference type="SMART" id="SM00091">
    <property type="entry name" value="PAS"/>
    <property type="match status" value="1"/>
</dbReference>
<keyword evidence="4" id="KW-0805">Transcription regulation</keyword>
<dbReference type="FunFam" id="3.40.50.300:FF:000006">
    <property type="entry name" value="DNA-binding transcriptional regulator NtrC"/>
    <property type="match status" value="1"/>
</dbReference>
<evidence type="ECO:0000259" key="11">
    <source>
        <dbReference type="PROSITE" id="PS50113"/>
    </source>
</evidence>
<organism evidence="12 13">
    <name type="scientific">Peribacillus glennii</name>
    <dbReference type="NCBI Taxonomy" id="2303991"/>
    <lineage>
        <taxon>Bacteria</taxon>
        <taxon>Bacillati</taxon>
        <taxon>Bacillota</taxon>
        <taxon>Bacilli</taxon>
        <taxon>Bacillales</taxon>
        <taxon>Bacillaceae</taxon>
        <taxon>Peribacillus</taxon>
    </lineage>
</organism>
<dbReference type="Pfam" id="PF00989">
    <property type="entry name" value="PAS"/>
    <property type="match status" value="1"/>
</dbReference>
<evidence type="ECO:0000256" key="6">
    <source>
        <dbReference type="ARBA" id="ARBA00023163"/>
    </source>
</evidence>
<sequence length="564" mass="64469">MVSSIIGEISLPAILLSHDDCLIDYNKCFRELLDVSPGRLSNIHDVLTEWEYLDKRKAAVARIGTRKLAFFKSERKIADKQSQVYIGHETALLDEMFRRVRTLEKQKRAYDAIIENSYDGIYITDRDGITIRTNSAIERITGIPKEYYVGKSVDQLIKRGILTSSVTHKVVKQRRTVSLVQPNYAGKETLITGSPVFNEEGEIERVVTNIRDLSDLNDLMQELKKANELNNKYKKEIEKLKTMAPMDGIIFVSDKMREIHEVIGRISDVDATVLLLGETGVGKEVIARNLFTRSNRSSKGEFIKINCGAIPPELLESELFGYEMGAFTGANRKGKPGMFEMAEGGILFLDEIGELPLSLQVKLLRVIQEREIQRIGGTKPKKVDVRIISATNRNLKEMVHNGEFREDLYYRLHVIPITIPPLRERRDDILPLADLFLQTMNQRYHFQKKFDPHLRDFFFHFDWPGNVRELQNLIERLVLTTPDSMITVDSLPDDYKGANQKELGKSNEMSLKEAVEQAERKILASAVQTCNTTYELAEALESSQATIVRKLKKYNIDVKEKTKL</sequence>
<feature type="domain" description="Sigma-54 factor interaction" evidence="9">
    <location>
        <begin position="249"/>
        <end position="479"/>
    </location>
</feature>
<dbReference type="OrthoDB" id="9771372at2"/>
<dbReference type="InterPro" id="IPR030828">
    <property type="entry name" value="HTH_TyrR"/>
</dbReference>
<evidence type="ECO:0000259" key="10">
    <source>
        <dbReference type="PROSITE" id="PS50112"/>
    </source>
</evidence>
<evidence type="ECO:0000256" key="1">
    <source>
        <dbReference type="ARBA" id="ARBA00022741"/>
    </source>
</evidence>
<keyword evidence="13" id="KW-1185">Reference proteome</keyword>
<dbReference type="InterPro" id="IPR003593">
    <property type="entry name" value="AAA+_ATPase"/>
</dbReference>
<dbReference type="NCBIfam" id="TIGR00229">
    <property type="entry name" value="sensory_box"/>
    <property type="match status" value="1"/>
</dbReference>
<dbReference type="InterPro" id="IPR035965">
    <property type="entry name" value="PAS-like_dom_sf"/>
</dbReference>
<dbReference type="SUPFAM" id="SSF55785">
    <property type="entry name" value="PYP-like sensor domain (PAS domain)"/>
    <property type="match status" value="1"/>
</dbReference>
<dbReference type="SUPFAM" id="SSF46689">
    <property type="entry name" value="Homeodomain-like"/>
    <property type="match status" value="1"/>
</dbReference>
<dbReference type="InterPro" id="IPR009057">
    <property type="entry name" value="Homeodomain-like_sf"/>
</dbReference>
<dbReference type="InterPro" id="IPR002078">
    <property type="entry name" value="Sigma_54_int"/>
</dbReference>
<dbReference type="EMBL" id="QVTD01000003">
    <property type="protein sequence ID" value="RFU64779.1"/>
    <property type="molecule type" value="Genomic_DNA"/>
</dbReference>
<evidence type="ECO:0000256" key="4">
    <source>
        <dbReference type="ARBA" id="ARBA00023015"/>
    </source>
</evidence>
<evidence type="ECO:0000313" key="12">
    <source>
        <dbReference type="EMBL" id="RFU64779.1"/>
    </source>
</evidence>
<dbReference type="InterPro" id="IPR025662">
    <property type="entry name" value="Sigma_54_int_dom_ATP-bd_1"/>
</dbReference>
<dbReference type="GO" id="GO:0006355">
    <property type="term" value="P:regulation of DNA-templated transcription"/>
    <property type="evidence" value="ECO:0007669"/>
    <property type="project" value="InterPro"/>
</dbReference>
<dbReference type="Gene3D" id="1.10.8.60">
    <property type="match status" value="1"/>
</dbReference>
<dbReference type="CDD" id="cd00009">
    <property type="entry name" value="AAA"/>
    <property type="match status" value="1"/>
</dbReference>
<keyword evidence="3" id="KW-0067">ATP-binding</keyword>
<dbReference type="PROSITE" id="PS50045">
    <property type="entry name" value="SIGMA54_INTERACT_4"/>
    <property type="match status" value="1"/>
</dbReference>
<dbReference type="InterPro" id="IPR013767">
    <property type="entry name" value="PAS_fold"/>
</dbReference>
<dbReference type="InterPro" id="IPR027417">
    <property type="entry name" value="P-loop_NTPase"/>
</dbReference>
<dbReference type="Pfam" id="PF18024">
    <property type="entry name" value="HTH_50"/>
    <property type="match status" value="1"/>
</dbReference>
<evidence type="ECO:0000256" key="3">
    <source>
        <dbReference type="ARBA" id="ARBA00022840"/>
    </source>
</evidence>
<evidence type="ECO:0000256" key="5">
    <source>
        <dbReference type="ARBA" id="ARBA00023125"/>
    </source>
</evidence>
<dbReference type="PANTHER" id="PTHR32071">
    <property type="entry name" value="TRANSCRIPTIONAL REGULATORY PROTEIN"/>
    <property type="match status" value="1"/>
</dbReference>
<proteinExistence type="predicted"/>
<feature type="domain" description="PAS" evidence="10">
    <location>
        <begin position="106"/>
        <end position="152"/>
    </location>
</feature>
<dbReference type="PROSITE" id="PS00675">
    <property type="entry name" value="SIGMA54_INTERACT_1"/>
    <property type="match status" value="1"/>
</dbReference>
<dbReference type="PROSITE" id="PS50112">
    <property type="entry name" value="PAS"/>
    <property type="match status" value="1"/>
</dbReference>
<evidence type="ECO:0000313" key="13">
    <source>
        <dbReference type="Proteomes" id="UP000262939"/>
    </source>
</evidence>
<dbReference type="InterPro" id="IPR058031">
    <property type="entry name" value="AAA_lid_NorR"/>
</dbReference>
<accession>A0A372LFC6</accession>
<dbReference type="InterPro" id="IPR025943">
    <property type="entry name" value="Sigma_54_int_dom_ATP-bd_2"/>
</dbReference>
<dbReference type="SUPFAM" id="SSF52540">
    <property type="entry name" value="P-loop containing nucleoside triphosphate hydrolases"/>
    <property type="match status" value="1"/>
</dbReference>
<feature type="domain" description="PAC" evidence="11">
    <location>
        <begin position="173"/>
        <end position="225"/>
    </location>
</feature>
<protein>
    <recommendedName>
        <fullName evidence="7">HTH-type transcriptional regulatory protein TyrR</fullName>
    </recommendedName>
</protein>
<dbReference type="PROSITE" id="PS00676">
    <property type="entry name" value="SIGMA54_INTERACT_2"/>
    <property type="match status" value="1"/>
</dbReference>
<dbReference type="PROSITE" id="PS50113">
    <property type="entry name" value="PAC"/>
    <property type="match status" value="1"/>
</dbReference>
<dbReference type="Pfam" id="PF00158">
    <property type="entry name" value="Sigma54_activat"/>
    <property type="match status" value="1"/>
</dbReference>
<name>A0A372LFC6_9BACI</name>
<evidence type="ECO:0000256" key="8">
    <source>
        <dbReference type="SAM" id="Coils"/>
    </source>
</evidence>
<evidence type="ECO:0000256" key="2">
    <source>
        <dbReference type="ARBA" id="ARBA00022797"/>
    </source>
</evidence>
<keyword evidence="1" id="KW-0547">Nucleotide-binding</keyword>
<comment type="caution">
    <text evidence="12">The sequence shown here is derived from an EMBL/GenBank/DDBJ whole genome shotgun (WGS) entry which is preliminary data.</text>
</comment>
<keyword evidence="8" id="KW-0175">Coiled coil</keyword>
<dbReference type="SMART" id="SM00382">
    <property type="entry name" value="AAA"/>
    <property type="match status" value="1"/>
</dbReference>
<dbReference type="Gene3D" id="1.10.10.60">
    <property type="entry name" value="Homeodomain-like"/>
    <property type="match status" value="1"/>
</dbReference>
<dbReference type="PANTHER" id="PTHR32071:SF57">
    <property type="entry name" value="C4-DICARBOXYLATE TRANSPORT TRANSCRIPTIONAL REGULATORY PROTEIN DCTD"/>
    <property type="match status" value="1"/>
</dbReference>
<dbReference type="InterPro" id="IPR000700">
    <property type="entry name" value="PAS-assoc_C"/>
</dbReference>
<dbReference type="Gene3D" id="3.30.450.20">
    <property type="entry name" value="PAS domain"/>
    <property type="match status" value="1"/>
</dbReference>
<dbReference type="Gene3D" id="3.40.50.300">
    <property type="entry name" value="P-loop containing nucleotide triphosphate hydrolases"/>
    <property type="match status" value="1"/>
</dbReference>
<dbReference type="GO" id="GO:0005524">
    <property type="term" value="F:ATP binding"/>
    <property type="evidence" value="ECO:0007669"/>
    <property type="project" value="UniProtKB-KW"/>
</dbReference>
<gene>
    <name evidence="12" type="ORF">D0466_02310</name>
</gene>
<dbReference type="AlphaFoldDB" id="A0A372LFC6"/>
<keyword evidence="5" id="KW-0238">DNA-binding</keyword>
<dbReference type="PROSITE" id="PS00688">
    <property type="entry name" value="SIGMA54_INTERACT_3"/>
    <property type="match status" value="1"/>
</dbReference>
<dbReference type="Pfam" id="PF25601">
    <property type="entry name" value="AAA_lid_14"/>
    <property type="match status" value="1"/>
</dbReference>
<dbReference type="InterPro" id="IPR000014">
    <property type="entry name" value="PAS"/>
</dbReference>
<evidence type="ECO:0000259" key="9">
    <source>
        <dbReference type="PROSITE" id="PS50045"/>
    </source>
</evidence>
<dbReference type="CDD" id="cd00130">
    <property type="entry name" value="PAS"/>
    <property type="match status" value="1"/>
</dbReference>
<evidence type="ECO:0000256" key="7">
    <source>
        <dbReference type="ARBA" id="ARBA00029500"/>
    </source>
</evidence>
<keyword evidence="6" id="KW-0804">Transcription</keyword>
<feature type="coiled-coil region" evidence="8">
    <location>
        <begin position="216"/>
        <end position="243"/>
    </location>
</feature>
<dbReference type="InterPro" id="IPR025944">
    <property type="entry name" value="Sigma_54_int_dom_CS"/>
</dbReference>
<keyword evidence="2" id="KW-0058">Aromatic hydrocarbons catabolism</keyword>
<dbReference type="RefSeq" id="WP_117320954.1">
    <property type="nucleotide sequence ID" value="NZ_QVTD01000003.1"/>
</dbReference>
<dbReference type="Proteomes" id="UP000262939">
    <property type="component" value="Unassembled WGS sequence"/>
</dbReference>
<reference evidence="12 13" key="1">
    <citation type="submission" date="2018-08" db="EMBL/GenBank/DDBJ databases">
        <title>Bacillus chawlae sp. nov., Bacillus glennii sp. nov., and Bacillus saganii sp. nov. Isolated from the Vehicle Assembly Building at Kennedy Space Center where the Viking Spacecraft were Assembled.</title>
        <authorList>
            <person name="Seuylemezian A."/>
            <person name="Vaishampayan P."/>
        </authorList>
    </citation>
    <scope>NUCLEOTIDE SEQUENCE [LARGE SCALE GENOMIC DNA]</scope>
    <source>
        <strain evidence="12 13">V44-8</strain>
    </source>
</reference>